<evidence type="ECO:0000313" key="2">
    <source>
        <dbReference type="Proteomes" id="UP001498398"/>
    </source>
</evidence>
<evidence type="ECO:0000313" key="1">
    <source>
        <dbReference type="EMBL" id="KAK7434055.1"/>
    </source>
</evidence>
<dbReference type="Proteomes" id="UP001498398">
    <property type="component" value="Unassembled WGS sequence"/>
</dbReference>
<keyword evidence="2" id="KW-1185">Reference proteome</keyword>
<sequence>MCTTVDEQRLGVEAWLDRSGSLPLSFSIYGSCRISISRRCTDMEERAMEEERNAKIFSQHAEQLLRCFTRQSHRWYDVEVRLNQYCARMLEESMALVDPDWQVKSLNSFTFEHLDGESSNQEHLACLSKFLTAPRLRRVVIINDRDVLQYLEQPNPNLSQLDIFSSFRPLPLPHFFSLLSRYVNLHICRLSVCIPWEVVSLESYPAVSLPLLRKLSLNVNVGRENLDIDQLFNKISIPMLRSLTVTVHVDFRRATFARAPFRSWLIDNQIRELNLNLPLSPEAYLECLALVPNLSWLAIQDWIMNEESAKMLVNHLVPSSERPEPLCPMLQRLIISGLDVDDGLMLNLARSRRNSIFGGAISLGVLKVKFPRYKQRVDIDDMLDELRNQGMVISFGYYMSFKETASLGQRRSTVGGPFDRFY</sequence>
<dbReference type="InterPro" id="IPR032675">
    <property type="entry name" value="LRR_dom_sf"/>
</dbReference>
<comment type="caution">
    <text evidence="1">The sequence shown here is derived from an EMBL/GenBank/DDBJ whole genome shotgun (WGS) entry which is preliminary data.</text>
</comment>
<organism evidence="1 2">
    <name type="scientific">Marasmiellus scandens</name>
    <dbReference type="NCBI Taxonomy" id="2682957"/>
    <lineage>
        <taxon>Eukaryota</taxon>
        <taxon>Fungi</taxon>
        <taxon>Dikarya</taxon>
        <taxon>Basidiomycota</taxon>
        <taxon>Agaricomycotina</taxon>
        <taxon>Agaricomycetes</taxon>
        <taxon>Agaricomycetidae</taxon>
        <taxon>Agaricales</taxon>
        <taxon>Marasmiineae</taxon>
        <taxon>Omphalotaceae</taxon>
        <taxon>Marasmiellus</taxon>
    </lineage>
</organism>
<accession>A0ABR1IKX6</accession>
<reference evidence="1 2" key="1">
    <citation type="submission" date="2024-01" db="EMBL/GenBank/DDBJ databases">
        <title>A draft genome for the cacao thread blight pathogen Marasmiellus scandens.</title>
        <authorList>
            <person name="Baruah I.K."/>
            <person name="Leung J."/>
            <person name="Bukari Y."/>
            <person name="Amoako-Attah I."/>
            <person name="Meinhardt L.W."/>
            <person name="Bailey B.A."/>
            <person name="Cohen S.P."/>
        </authorList>
    </citation>
    <scope>NUCLEOTIDE SEQUENCE [LARGE SCALE GENOMIC DNA]</scope>
    <source>
        <strain evidence="1 2">GH-19</strain>
    </source>
</reference>
<evidence type="ECO:0008006" key="3">
    <source>
        <dbReference type="Google" id="ProtNLM"/>
    </source>
</evidence>
<name>A0ABR1IKX6_9AGAR</name>
<dbReference type="Gene3D" id="3.80.10.10">
    <property type="entry name" value="Ribonuclease Inhibitor"/>
    <property type="match status" value="1"/>
</dbReference>
<dbReference type="EMBL" id="JBANRG010000132">
    <property type="protein sequence ID" value="KAK7434055.1"/>
    <property type="molecule type" value="Genomic_DNA"/>
</dbReference>
<protein>
    <recommendedName>
        <fullName evidence="3">F-box domain-containing protein</fullName>
    </recommendedName>
</protein>
<gene>
    <name evidence="1" type="ORF">VKT23_020381</name>
</gene>
<proteinExistence type="predicted"/>